<accession>A0A8T2XMJ1</accession>
<evidence type="ECO:0000313" key="1">
    <source>
        <dbReference type="EMBL" id="KAH8493954.1"/>
    </source>
</evidence>
<name>A0A8T2XMJ1_POPDE</name>
<organism evidence="1 2">
    <name type="scientific">Populus deltoides</name>
    <name type="common">Eastern poplar</name>
    <name type="synonym">Eastern cottonwood</name>
    <dbReference type="NCBI Taxonomy" id="3696"/>
    <lineage>
        <taxon>Eukaryota</taxon>
        <taxon>Viridiplantae</taxon>
        <taxon>Streptophyta</taxon>
        <taxon>Embryophyta</taxon>
        <taxon>Tracheophyta</taxon>
        <taxon>Spermatophyta</taxon>
        <taxon>Magnoliopsida</taxon>
        <taxon>eudicotyledons</taxon>
        <taxon>Gunneridae</taxon>
        <taxon>Pentapetalae</taxon>
        <taxon>rosids</taxon>
        <taxon>fabids</taxon>
        <taxon>Malpighiales</taxon>
        <taxon>Salicaceae</taxon>
        <taxon>Saliceae</taxon>
        <taxon>Populus</taxon>
    </lineage>
</organism>
<evidence type="ECO:0000313" key="2">
    <source>
        <dbReference type="Proteomes" id="UP000807159"/>
    </source>
</evidence>
<sequence length="150" mass="16771">MEITTLNKLDALPVHEAEVNAFFDELLQDPPAMLNEIKRTDEGEMSALLDGCVLAMSLQSLESLDGWPNEKKWEMISEVWVEMLMYAASHCGWKEHADALARGGELLTHVCLLMAHLGLSKQCPPALSDHLDARVKRLDDILENVVSECK</sequence>
<comment type="caution">
    <text evidence="1">The sequence shown here is derived from an EMBL/GenBank/DDBJ whole genome shotgun (WGS) entry which is preliminary data.</text>
</comment>
<protein>
    <submittedName>
        <fullName evidence="1">Uncharacterized protein</fullName>
    </submittedName>
</protein>
<dbReference type="Proteomes" id="UP000807159">
    <property type="component" value="Chromosome 11"/>
</dbReference>
<dbReference type="EMBL" id="JACEGQ020000011">
    <property type="protein sequence ID" value="KAH8493954.1"/>
    <property type="molecule type" value="Genomic_DNA"/>
</dbReference>
<reference evidence="1" key="1">
    <citation type="journal article" date="2021" name="J. Hered.">
        <title>Genome Assembly of Salicaceae Populus deltoides (Eastern Cottonwood) I-69 Based on Nanopore Sequencing and Hi-C Technologies.</title>
        <authorList>
            <person name="Bai S."/>
            <person name="Wu H."/>
            <person name="Zhang J."/>
            <person name="Pan Z."/>
            <person name="Zhao W."/>
            <person name="Li Z."/>
            <person name="Tong C."/>
        </authorList>
    </citation>
    <scope>NUCLEOTIDE SEQUENCE</scope>
    <source>
        <tissue evidence="1">Leaf</tissue>
    </source>
</reference>
<proteinExistence type="predicted"/>
<dbReference type="PANTHER" id="PTHR31325">
    <property type="entry name" value="OS01G0798800 PROTEIN-RELATED"/>
    <property type="match status" value="1"/>
</dbReference>
<gene>
    <name evidence="1" type="ORF">H0E87_020642</name>
</gene>
<dbReference type="InterPro" id="IPR007658">
    <property type="entry name" value="DUF594"/>
</dbReference>
<dbReference type="AlphaFoldDB" id="A0A8T2XMJ1"/>
<dbReference type="Pfam" id="PF04578">
    <property type="entry name" value="DUF594"/>
    <property type="match status" value="1"/>
</dbReference>
<feature type="non-terminal residue" evidence="1">
    <location>
        <position position="150"/>
    </location>
</feature>
<keyword evidence="2" id="KW-1185">Reference proteome</keyword>